<gene>
    <name evidence="1" type="ORF">CK820_G0006357</name>
</gene>
<protein>
    <submittedName>
        <fullName evidence="1">EIF2A isoform 9</fullName>
    </submittedName>
</protein>
<dbReference type="EMBL" id="NBAG03000220">
    <property type="protein sequence ID" value="PNI78269.1"/>
    <property type="molecule type" value="Genomic_DNA"/>
</dbReference>
<accession>A0A2J8P2Q2</accession>
<reference evidence="1 2" key="1">
    <citation type="submission" date="2017-12" db="EMBL/GenBank/DDBJ databases">
        <title>High-resolution comparative analysis of great ape genomes.</title>
        <authorList>
            <person name="Pollen A."/>
            <person name="Hastie A."/>
            <person name="Hormozdiari F."/>
            <person name="Dougherty M."/>
            <person name="Liu R."/>
            <person name="Chaisson M."/>
            <person name="Hoppe E."/>
            <person name="Hill C."/>
            <person name="Pang A."/>
            <person name="Hillier L."/>
            <person name="Baker C."/>
            <person name="Armstrong J."/>
            <person name="Shendure J."/>
            <person name="Paten B."/>
            <person name="Wilson R."/>
            <person name="Chao H."/>
            <person name="Schneider V."/>
            <person name="Ventura M."/>
            <person name="Kronenberg Z."/>
            <person name="Murali S."/>
            <person name="Gordon D."/>
            <person name="Cantsilieris S."/>
            <person name="Munson K."/>
            <person name="Nelson B."/>
            <person name="Raja A."/>
            <person name="Underwood J."/>
            <person name="Diekhans M."/>
            <person name="Fiddes I."/>
            <person name="Haussler D."/>
            <person name="Eichler E."/>
        </authorList>
    </citation>
    <scope>NUCLEOTIDE SEQUENCE [LARGE SCALE GENOMIC DNA]</scope>
    <source>
        <strain evidence="1">Yerkes chimp pedigree #C0471</strain>
    </source>
</reference>
<dbReference type="Proteomes" id="UP000236370">
    <property type="component" value="Unassembled WGS sequence"/>
</dbReference>
<evidence type="ECO:0000313" key="1">
    <source>
        <dbReference type="EMBL" id="PNI78269.1"/>
    </source>
</evidence>
<feature type="non-terminal residue" evidence="1">
    <location>
        <position position="1"/>
    </location>
</feature>
<dbReference type="AlphaFoldDB" id="A0A2J8P2Q2"/>
<proteinExistence type="predicted"/>
<comment type="caution">
    <text evidence="1">The sequence shown here is derived from an EMBL/GenBank/DDBJ whole genome shotgun (WGS) entry which is preliminary data.</text>
</comment>
<evidence type="ECO:0000313" key="2">
    <source>
        <dbReference type="Proteomes" id="UP000236370"/>
    </source>
</evidence>
<name>A0A2J8P2Q2_PANTR</name>
<organism evidence="1 2">
    <name type="scientific">Pan troglodytes</name>
    <name type="common">Chimpanzee</name>
    <dbReference type="NCBI Taxonomy" id="9598"/>
    <lineage>
        <taxon>Eukaryota</taxon>
        <taxon>Metazoa</taxon>
        <taxon>Chordata</taxon>
        <taxon>Craniata</taxon>
        <taxon>Vertebrata</taxon>
        <taxon>Euteleostomi</taxon>
        <taxon>Mammalia</taxon>
        <taxon>Eutheria</taxon>
        <taxon>Euarchontoglires</taxon>
        <taxon>Primates</taxon>
        <taxon>Haplorrhini</taxon>
        <taxon>Catarrhini</taxon>
        <taxon>Hominidae</taxon>
        <taxon>Pan</taxon>
    </lineage>
</organism>
<sequence>HAALDSPRIRRTVHGEWTTTFYRKHSVSKGIWEELQSLYL</sequence>